<dbReference type="InterPro" id="IPR053888">
    <property type="entry name" value="MRM3-like_sub_bind"/>
</dbReference>
<dbReference type="InterPro" id="IPR051259">
    <property type="entry name" value="rRNA_Methyltransferase"/>
</dbReference>
<dbReference type="AlphaFoldDB" id="A0A0R1V523"/>
<dbReference type="Proteomes" id="UP000051166">
    <property type="component" value="Unassembled WGS sequence"/>
</dbReference>
<dbReference type="PANTHER" id="PTHR43191:SF2">
    <property type="entry name" value="RRNA METHYLTRANSFERASE 3, MITOCHONDRIAL"/>
    <property type="match status" value="1"/>
</dbReference>
<dbReference type="RefSeq" id="WP_054756147.1">
    <property type="nucleotide sequence ID" value="NZ_AZFQ01000044.1"/>
</dbReference>
<dbReference type="Gene3D" id="3.30.1330.30">
    <property type="match status" value="1"/>
</dbReference>
<dbReference type="SUPFAM" id="SSF75217">
    <property type="entry name" value="alpha/beta knot"/>
    <property type="match status" value="1"/>
</dbReference>
<evidence type="ECO:0000313" key="6">
    <source>
        <dbReference type="Proteomes" id="UP000051166"/>
    </source>
</evidence>
<dbReference type="OrthoDB" id="9785673at2"/>
<dbReference type="Pfam" id="PF22435">
    <property type="entry name" value="MRM3-like_sub_bind"/>
    <property type="match status" value="1"/>
</dbReference>
<dbReference type="InterPro" id="IPR029026">
    <property type="entry name" value="tRNA_m1G_MTases_N"/>
</dbReference>
<evidence type="ECO:0000256" key="2">
    <source>
        <dbReference type="ARBA" id="ARBA00022603"/>
    </source>
</evidence>
<dbReference type="EMBL" id="AZFQ01000044">
    <property type="protein sequence ID" value="KRL98021.1"/>
    <property type="molecule type" value="Genomic_DNA"/>
</dbReference>
<dbReference type="PANTHER" id="PTHR43191">
    <property type="entry name" value="RRNA METHYLTRANSFERASE 3"/>
    <property type="match status" value="1"/>
</dbReference>
<evidence type="ECO:0000259" key="4">
    <source>
        <dbReference type="SMART" id="SM00967"/>
    </source>
</evidence>
<organism evidence="5 6">
    <name type="scientific">Liquorilactobacillus satsumensis DSM 16230 = JCM 12392</name>
    <dbReference type="NCBI Taxonomy" id="1423801"/>
    <lineage>
        <taxon>Bacteria</taxon>
        <taxon>Bacillati</taxon>
        <taxon>Bacillota</taxon>
        <taxon>Bacilli</taxon>
        <taxon>Lactobacillales</taxon>
        <taxon>Lactobacillaceae</taxon>
        <taxon>Liquorilactobacillus</taxon>
    </lineage>
</organism>
<dbReference type="SUPFAM" id="SSF55315">
    <property type="entry name" value="L30e-like"/>
    <property type="match status" value="1"/>
</dbReference>
<dbReference type="CDD" id="cd18095">
    <property type="entry name" value="SpoU-like_rRNA-MTase"/>
    <property type="match status" value="1"/>
</dbReference>
<gene>
    <name evidence="5" type="ORF">FD50_GL000980</name>
</gene>
<keyword evidence="6" id="KW-1185">Reference proteome</keyword>
<feature type="domain" description="RNA 2-O ribose methyltransferase substrate binding" evidence="4">
    <location>
        <begin position="31"/>
        <end position="103"/>
    </location>
</feature>
<comment type="caution">
    <text evidence="5">The sequence shown here is derived from an EMBL/GenBank/DDBJ whole genome shotgun (WGS) entry which is preliminary data.</text>
</comment>
<sequence>MEIIRSTQNKQVKLWRKLATKKGRTLQNSYLLDGWHLVKEALLAQQEIKQVLLVPESKYAERFAALNQDQLEPILISEEVAKSLSETQSPQGIFAILPISQTKVSFAEEKEGAWLLLDAVQDPGNIGTMVRTADAAGFRGVIFGEKTADLYQPKVVRAMQGSQFHIKLLEGNLADYIAEMRQQAIPVFGTELNEAARNYRQVGQFKSFGLIMGNEGNGMAQTLLKKTTANLYIPLQGQAESLNVAVAAGVLMFQLKQPDV</sequence>
<reference evidence="5 6" key="1">
    <citation type="journal article" date="2015" name="Genome Announc.">
        <title>Expanding the biotechnology potential of lactobacilli through comparative genomics of 213 strains and associated genera.</title>
        <authorList>
            <person name="Sun Z."/>
            <person name="Harris H.M."/>
            <person name="McCann A."/>
            <person name="Guo C."/>
            <person name="Argimon S."/>
            <person name="Zhang W."/>
            <person name="Yang X."/>
            <person name="Jeffery I.B."/>
            <person name="Cooney J.C."/>
            <person name="Kagawa T.F."/>
            <person name="Liu W."/>
            <person name="Song Y."/>
            <person name="Salvetti E."/>
            <person name="Wrobel A."/>
            <person name="Rasinkangas P."/>
            <person name="Parkhill J."/>
            <person name="Rea M.C."/>
            <person name="O'Sullivan O."/>
            <person name="Ritari J."/>
            <person name="Douillard F.P."/>
            <person name="Paul Ross R."/>
            <person name="Yang R."/>
            <person name="Briner A.E."/>
            <person name="Felis G.E."/>
            <person name="de Vos W.M."/>
            <person name="Barrangou R."/>
            <person name="Klaenhammer T.R."/>
            <person name="Caufield P.W."/>
            <person name="Cui Y."/>
            <person name="Zhang H."/>
            <person name="O'Toole P.W."/>
        </authorList>
    </citation>
    <scope>NUCLEOTIDE SEQUENCE [LARGE SCALE GENOMIC DNA]</scope>
    <source>
        <strain evidence="5 6">DSM 16230</strain>
    </source>
</reference>
<keyword evidence="2 5" id="KW-0489">Methyltransferase</keyword>
<dbReference type="InterPro" id="IPR013123">
    <property type="entry name" value="SpoU_subst-bd"/>
</dbReference>
<protein>
    <submittedName>
        <fullName evidence="5">23S rRNA methyltransferase</fullName>
    </submittedName>
</protein>
<name>A0A0R1V523_9LACO</name>
<proteinExistence type="inferred from homology"/>
<dbReference type="InterPro" id="IPR001537">
    <property type="entry name" value="SpoU_MeTrfase"/>
</dbReference>
<keyword evidence="3 5" id="KW-0808">Transferase</keyword>
<dbReference type="InterPro" id="IPR029028">
    <property type="entry name" value="Alpha/beta_knot_MTases"/>
</dbReference>
<evidence type="ECO:0000256" key="1">
    <source>
        <dbReference type="ARBA" id="ARBA00007228"/>
    </source>
</evidence>
<dbReference type="STRING" id="1423801.FD50_GL000980"/>
<comment type="similarity">
    <text evidence="1">Belongs to the class IV-like SAM-binding methyltransferase superfamily. RNA methyltransferase TrmH family.</text>
</comment>
<dbReference type="PATRIC" id="fig|1423801.4.peg.995"/>
<dbReference type="GeneID" id="98308339"/>
<dbReference type="GO" id="GO:0032259">
    <property type="term" value="P:methylation"/>
    <property type="evidence" value="ECO:0007669"/>
    <property type="project" value="UniProtKB-KW"/>
</dbReference>
<dbReference type="SMART" id="SM00967">
    <property type="entry name" value="SpoU_sub_bind"/>
    <property type="match status" value="1"/>
</dbReference>
<evidence type="ECO:0000313" key="5">
    <source>
        <dbReference type="EMBL" id="KRL98021.1"/>
    </source>
</evidence>
<dbReference type="Gene3D" id="3.40.1280.10">
    <property type="match status" value="1"/>
</dbReference>
<dbReference type="InterPro" id="IPR029064">
    <property type="entry name" value="Ribosomal_eL30-like_sf"/>
</dbReference>
<dbReference type="GO" id="GO:0003723">
    <property type="term" value="F:RNA binding"/>
    <property type="evidence" value="ECO:0007669"/>
    <property type="project" value="InterPro"/>
</dbReference>
<accession>A0A0R1V523</accession>
<dbReference type="GO" id="GO:0005737">
    <property type="term" value="C:cytoplasm"/>
    <property type="evidence" value="ECO:0007669"/>
    <property type="project" value="UniProtKB-ARBA"/>
</dbReference>
<evidence type="ECO:0000256" key="3">
    <source>
        <dbReference type="ARBA" id="ARBA00022679"/>
    </source>
</evidence>
<dbReference type="Pfam" id="PF00588">
    <property type="entry name" value="SpoU_methylase"/>
    <property type="match status" value="1"/>
</dbReference>
<dbReference type="GO" id="GO:0006396">
    <property type="term" value="P:RNA processing"/>
    <property type="evidence" value="ECO:0007669"/>
    <property type="project" value="InterPro"/>
</dbReference>
<dbReference type="GO" id="GO:0008173">
    <property type="term" value="F:RNA methyltransferase activity"/>
    <property type="evidence" value="ECO:0007669"/>
    <property type="project" value="InterPro"/>
</dbReference>